<dbReference type="OrthoDB" id="4094279at2759"/>
<dbReference type="AlphaFoldDB" id="A0A1A0HE57"/>
<dbReference type="RefSeq" id="XP_018712684.1">
    <property type="nucleotide sequence ID" value="XM_018853911.1"/>
</dbReference>
<accession>A0A1A0HE57</accession>
<protein>
    <submittedName>
        <fullName evidence="1">Uncharacterized protein</fullName>
    </submittedName>
</protein>
<evidence type="ECO:0000313" key="2">
    <source>
        <dbReference type="Proteomes" id="UP000092555"/>
    </source>
</evidence>
<sequence length="736" mass="85857">MNLLALHAITNLGGKFISRRYSSSKLPGLPNLVYQFFNNESKFLSEALRMKEDTLSALMDVSELHKTIQNELFDQMDDYNRFTVLLSHHPLAVPWQILFRFFTSLPKVLPLDKQNFLKALIYHNAWDAVWTLVLSGDATLSDLEEITELIYSCLLANRNDKIGIWLALSAAHKAASNNSIYSSIREMFGYKFGIPLDKLDLFHTTITIPTEQLLEEHPHKIKIHNDKFQEHVDLKAFFISKYAQDCSDGELTLQLVMDMCHEDDRLHKIPGFVSLLILKTKSNRLIEFFATQRAALCNEQDLYYLVKMASPEKHYQLFLTFCHSYRKAFIPNDFMVNYFVMQTHLISESIFISLVKMHYRALTIDTFSEIISTLLKLPEGHQILKTMSRRQYEKFVCLVERVILDKKDYRVLFMLLELSSTKGRSSTRQTLRNLGPHKNNIEILMKHKFSEYNLTEIWRYGLRSNLLDNSNTGELFQKTLLRAWNVKKLLRRSRSFDECATEAEFREQFRRATIFERRRLRVRLQAMGQALSLCNASQIAQILNHLWVYLHEGSDFLLFHDNFGKDYILSHLIKYTMKFIFQSNETGEGVSKMRAVLKSLQFDSTVTQTLTFEYVTMYKPNMSLDFLDVSKNELSFLNRAVMEGIEKGILKSQMTKHNRLLLFKEFQEKKTKLGVNTKLSPTTMGLLGNLVFDLADRAENVGELKEFIQVARERGLPIRLIRRWSAKLQTFKTNCE</sequence>
<name>A0A1A0HE57_9ASCO</name>
<evidence type="ECO:0000313" key="1">
    <source>
        <dbReference type="EMBL" id="OBA22188.1"/>
    </source>
</evidence>
<dbReference type="Proteomes" id="UP000092555">
    <property type="component" value="Unassembled WGS sequence"/>
</dbReference>
<reference evidence="1 2" key="1">
    <citation type="submission" date="2016-05" db="EMBL/GenBank/DDBJ databases">
        <title>Comparative genomics of biotechnologically important yeasts.</title>
        <authorList>
            <consortium name="DOE Joint Genome Institute"/>
            <person name="Riley R."/>
            <person name="Haridas S."/>
            <person name="Wolfe K.H."/>
            <person name="Lopes M.R."/>
            <person name="Hittinger C.T."/>
            <person name="Goker M."/>
            <person name="Salamov A."/>
            <person name="Wisecaver J."/>
            <person name="Long T.M."/>
            <person name="Aerts A.L."/>
            <person name="Barry K."/>
            <person name="Choi C."/>
            <person name="Clum A."/>
            <person name="Coughlan A.Y."/>
            <person name="Deshpande S."/>
            <person name="Douglass A.P."/>
            <person name="Hanson S.J."/>
            <person name="Klenk H.-P."/>
            <person name="LaButti K."/>
            <person name="Lapidus A."/>
            <person name="Lindquist E."/>
            <person name="Lipzen A."/>
            <person name="Meier-kolthoff J.P."/>
            <person name="Ohm R.A."/>
            <person name="Otillar R.P."/>
            <person name="Pangilinan J."/>
            <person name="Peng Y."/>
            <person name="Rokas A."/>
            <person name="Rosa C.A."/>
            <person name="Scheuner C."/>
            <person name="Sibirny A.A."/>
            <person name="Slot J.C."/>
            <person name="Stielow J.B."/>
            <person name="Sun H."/>
            <person name="Kurtzman C.P."/>
            <person name="Blackwell M."/>
            <person name="Grigoriev I.V."/>
            <person name="Jeffries T.W."/>
        </authorList>
    </citation>
    <scope>NUCLEOTIDE SEQUENCE [LARGE SCALE GENOMIC DNA]</scope>
    <source>
        <strain evidence="1 2">NRRL YB-4993</strain>
    </source>
</reference>
<dbReference type="EMBL" id="LXTC01000002">
    <property type="protein sequence ID" value="OBA22188.1"/>
    <property type="molecule type" value="Genomic_DNA"/>
</dbReference>
<gene>
    <name evidence="1" type="ORF">METBIDRAFT_11058</name>
</gene>
<proteinExistence type="predicted"/>
<comment type="caution">
    <text evidence="1">The sequence shown here is derived from an EMBL/GenBank/DDBJ whole genome shotgun (WGS) entry which is preliminary data.</text>
</comment>
<organism evidence="1 2">
    <name type="scientific">Metschnikowia bicuspidata var. bicuspidata NRRL YB-4993</name>
    <dbReference type="NCBI Taxonomy" id="869754"/>
    <lineage>
        <taxon>Eukaryota</taxon>
        <taxon>Fungi</taxon>
        <taxon>Dikarya</taxon>
        <taxon>Ascomycota</taxon>
        <taxon>Saccharomycotina</taxon>
        <taxon>Pichiomycetes</taxon>
        <taxon>Metschnikowiaceae</taxon>
        <taxon>Metschnikowia</taxon>
    </lineage>
</organism>
<dbReference type="GeneID" id="30026887"/>
<keyword evidence="2" id="KW-1185">Reference proteome</keyword>